<dbReference type="STRING" id="486698.AWC22_10720"/>
<dbReference type="GO" id="GO:0000976">
    <property type="term" value="F:transcription cis-regulatory region binding"/>
    <property type="evidence" value="ECO:0007669"/>
    <property type="project" value="TreeGrafter"/>
</dbReference>
<gene>
    <name evidence="6" type="ORF">AWC22_10720</name>
</gene>
<dbReference type="Pfam" id="PF00440">
    <property type="entry name" value="TetR_N"/>
    <property type="match status" value="1"/>
</dbReference>
<dbReference type="PRINTS" id="PR00455">
    <property type="entry name" value="HTHTETR"/>
</dbReference>
<evidence type="ECO:0000256" key="3">
    <source>
        <dbReference type="ARBA" id="ARBA00023163"/>
    </source>
</evidence>
<dbReference type="PROSITE" id="PS50977">
    <property type="entry name" value="HTH_TETR_2"/>
    <property type="match status" value="1"/>
</dbReference>
<evidence type="ECO:0000256" key="2">
    <source>
        <dbReference type="ARBA" id="ARBA00023125"/>
    </source>
</evidence>
<dbReference type="InterPro" id="IPR041669">
    <property type="entry name" value="TetR_C_15"/>
</dbReference>
<dbReference type="PANTHER" id="PTHR30055">
    <property type="entry name" value="HTH-TYPE TRANSCRIPTIONAL REGULATOR RUTR"/>
    <property type="match status" value="1"/>
</dbReference>
<dbReference type="InterPro" id="IPR009057">
    <property type="entry name" value="Homeodomain-like_sf"/>
</dbReference>
<dbReference type="InterPro" id="IPR001647">
    <property type="entry name" value="HTH_TetR"/>
</dbReference>
<keyword evidence="7" id="KW-1185">Reference proteome</keyword>
<protein>
    <recommendedName>
        <fullName evidence="5">HTH tetR-type domain-containing protein</fullName>
    </recommendedName>
</protein>
<name>A0A1X2DDZ0_9MYCO</name>
<evidence type="ECO:0000313" key="6">
    <source>
        <dbReference type="EMBL" id="ORW86427.1"/>
    </source>
</evidence>
<evidence type="ECO:0000259" key="5">
    <source>
        <dbReference type="PROSITE" id="PS50977"/>
    </source>
</evidence>
<dbReference type="RefSeq" id="WP_239655059.1">
    <property type="nucleotide sequence ID" value="NZ_CAJMWJ010000001.1"/>
</dbReference>
<dbReference type="AlphaFoldDB" id="A0A1X2DDZ0"/>
<dbReference type="GeneID" id="93496650"/>
<keyword evidence="1" id="KW-0805">Transcription regulation</keyword>
<dbReference type="Proteomes" id="UP000193087">
    <property type="component" value="Unassembled WGS sequence"/>
</dbReference>
<organism evidence="6 7">
    <name type="scientific">Mycobacterium riyadhense</name>
    <dbReference type="NCBI Taxonomy" id="486698"/>
    <lineage>
        <taxon>Bacteria</taxon>
        <taxon>Bacillati</taxon>
        <taxon>Actinomycetota</taxon>
        <taxon>Actinomycetes</taxon>
        <taxon>Mycobacteriales</taxon>
        <taxon>Mycobacteriaceae</taxon>
        <taxon>Mycobacterium</taxon>
    </lineage>
</organism>
<dbReference type="EMBL" id="LQPQ01000025">
    <property type="protein sequence ID" value="ORW86427.1"/>
    <property type="molecule type" value="Genomic_DNA"/>
</dbReference>
<comment type="caution">
    <text evidence="6">The sequence shown here is derived from an EMBL/GenBank/DDBJ whole genome shotgun (WGS) entry which is preliminary data.</text>
</comment>
<dbReference type="GO" id="GO:0003700">
    <property type="term" value="F:DNA-binding transcription factor activity"/>
    <property type="evidence" value="ECO:0007669"/>
    <property type="project" value="TreeGrafter"/>
</dbReference>
<evidence type="ECO:0000256" key="1">
    <source>
        <dbReference type="ARBA" id="ARBA00023015"/>
    </source>
</evidence>
<dbReference type="InterPro" id="IPR050109">
    <property type="entry name" value="HTH-type_TetR-like_transc_reg"/>
</dbReference>
<dbReference type="Pfam" id="PF17918">
    <property type="entry name" value="TetR_C_15"/>
    <property type="match status" value="1"/>
</dbReference>
<dbReference type="InterPro" id="IPR023772">
    <property type="entry name" value="DNA-bd_HTH_TetR-type_CS"/>
</dbReference>
<feature type="domain" description="HTH tetR-type" evidence="5">
    <location>
        <begin position="16"/>
        <end position="76"/>
    </location>
</feature>
<evidence type="ECO:0000256" key="4">
    <source>
        <dbReference type="PROSITE-ProRule" id="PRU00335"/>
    </source>
</evidence>
<proteinExistence type="predicted"/>
<dbReference type="SUPFAM" id="SSF46689">
    <property type="entry name" value="Homeodomain-like"/>
    <property type="match status" value="1"/>
</dbReference>
<evidence type="ECO:0000313" key="7">
    <source>
        <dbReference type="Proteomes" id="UP000193087"/>
    </source>
</evidence>
<keyword evidence="3" id="KW-0804">Transcription</keyword>
<keyword evidence="2 4" id="KW-0238">DNA-binding</keyword>
<sequence length="210" mass="23010">MPHLIARKTPAQERSRETVRRILDAAARVLKERGYGGASTNRIAAAAGISPGSLYQYFPNKDAILKAMVADYAEQLQDEVSTKLHDLFKSDGDRLALVPEAVRICVDTMFERPEILLVISGQLPGYSAADVIKPVEELISELIKGYMMAVPNPPVDLDVDGATWVIVQLLEVPIRYVVERPPIDKDVFINELTRLVLGHPIAQALPGTGG</sequence>
<dbReference type="PROSITE" id="PS01081">
    <property type="entry name" value="HTH_TETR_1"/>
    <property type="match status" value="1"/>
</dbReference>
<dbReference type="PANTHER" id="PTHR30055:SF234">
    <property type="entry name" value="HTH-TYPE TRANSCRIPTIONAL REGULATOR BETI"/>
    <property type="match status" value="1"/>
</dbReference>
<accession>A0A1X2DDZ0</accession>
<feature type="DNA-binding region" description="H-T-H motif" evidence="4">
    <location>
        <begin position="39"/>
        <end position="58"/>
    </location>
</feature>
<dbReference type="Gene3D" id="1.10.357.10">
    <property type="entry name" value="Tetracycline Repressor, domain 2"/>
    <property type="match status" value="1"/>
</dbReference>
<reference evidence="6 7" key="1">
    <citation type="submission" date="2016-01" db="EMBL/GenBank/DDBJ databases">
        <title>The new phylogeny of the genus Mycobacterium.</title>
        <authorList>
            <person name="Tarcisio F."/>
            <person name="Conor M."/>
            <person name="Antonella G."/>
            <person name="Elisabetta G."/>
            <person name="Giulia F.S."/>
            <person name="Sara T."/>
            <person name="Anna F."/>
            <person name="Clotilde B."/>
            <person name="Roberto B."/>
            <person name="Veronica D.S."/>
            <person name="Fabio R."/>
            <person name="Monica P."/>
            <person name="Olivier J."/>
            <person name="Enrico T."/>
            <person name="Nicola S."/>
        </authorList>
    </citation>
    <scope>NUCLEOTIDE SEQUENCE [LARGE SCALE GENOMIC DNA]</scope>
    <source>
        <strain evidence="6 7">DSM 45176</strain>
    </source>
</reference>